<feature type="compositionally biased region" description="Polar residues" evidence="1">
    <location>
        <begin position="83"/>
        <end position="96"/>
    </location>
</feature>
<name>A0ABD3HXL2_9MARC</name>
<gene>
    <name evidence="3" type="ORF">R1sor_010204</name>
</gene>
<keyword evidence="2" id="KW-0472">Membrane</keyword>
<dbReference type="EMBL" id="JBJQOH010000002">
    <property type="protein sequence ID" value="KAL3696128.1"/>
    <property type="molecule type" value="Genomic_DNA"/>
</dbReference>
<evidence type="ECO:0008006" key="5">
    <source>
        <dbReference type="Google" id="ProtNLM"/>
    </source>
</evidence>
<evidence type="ECO:0000256" key="2">
    <source>
        <dbReference type="SAM" id="Phobius"/>
    </source>
</evidence>
<dbReference type="PANTHER" id="PTHR12459:SF15">
    <property type="entry name" value="TRANSMEMBRANE PROTEIN 135"/>
    <property type="match status" value="1"/>
</dbReference>
<keyword evidence="2" id="KW-0812">Transmembrane</keyword>
<organism evidence="3 4">
    <name type="scientific">Riccia sorocarpa</name>
    <dbReference type="NCBI Taxonomy" id="122646"/>
    <lineage>
        <taxon>Eukaryota</taxon>
        <taxon>Viridiplantae</taxon>
        <taxon>Streptophyta</taxon>
        <taxon>Embryophyta</taxon>
        <taxon>Marchantiophyta</taxon>
        <taxon>Marchantiopsida</taxon>
        <taxon>Marchantiidae</taxon>
        <taxon>Marchantiales</taxon>
        <taxon>Ricciaceae</taxon>
        <taxon>Riccia</taxon>
    </lineage>
</organism>
<keyword evidence="4" id="KW-1185">Reference proteome</keyword>
<evidence type="ECO:0000313" key="3">
    <source>
        <dbReference type="EMBL" id="KAL3696128.1"/>
    </source>
</evidence>
<protein>
    <recommendedName>
        <fullName evidence="5">Transmembrane protein 135 N-terminal domain-containing protein</fullName>
    </recommendedName>
</protein>
<accession>A0ABD3HXL2</accession>
<feature type="transmembrane region" description="Helical" evidence="2">
    <location>
        <begin position="479"/>
        <end position="498"/>
    </location>
</feature>
<evidence type="ECO:0000313" key="4">
    <source>
        <dbReference type="Proteomes" id="UP001633002"/>
    </source>
</evidence>
<proteinExistence type="predicted"/>
<feature type="compositionally biased region" description="Basic and acidic residues" evidence="1">
    <location>
        <begin position="61"/>
        <end position="71"/>
    </location>
</feature>
<reference evidence="3 4" key="1">
    <citation type="submission" date="2024-09" db="EMBL/GenBank/DDBJ databases">
        <title>Chromosome-scale assembly of Riccia sorocarpa.</title>
        <authorList>
            <person name="Paukszto L."/>
        </authorList>
    </citation>
    <scope>NUCLEOTIDE SEQUENCE [LARGE SCALE GENOMIC DNA]</scope>
    <source>
        <strain evidence="3">LP-2024</strain>
        <tissue evidence="3">Aerial parts of the thallus</tissue>
    </source>
</reference>
<feature type="region of interest" description="Disordered" evidence="1">
    <location>
        <begin position="21"/>
        <end position="104"/>
    </location>
</feature>
<dbReference type="Proteomes" id="UP001633002">
    <property type="component" value="Unassembled WGS sequence"/>
</dbReference>
<sequence length="599" mass="65554">MDRMLLDVNLPTPSCWSPQAQYMFSPSSEKRPPSASSVPENKVDIAEESALAAADPQAGTSDDHVTSRPDAEVTYVTAYPEAQETNVPRNTTGINSEKNKHSGDGLNWNNGAGTSGDLDGCPVPPDRDVDGHSAKIRNGGKQNSKDEMFRAVERCIAASTKGFAIGAGLRGGFALFAILSRLKRKKTKSSVLEKSNSDAIVLALKETLRYGLFLGTFAGGFCSVDEAIAAIGGRKRTARWRALVAGGVAGPALLLTGHKMRHMSMAIYVLMRAAVLAARCGMKSQRWGWICRPLSWKHGDTFLMCLSASQILSAWIIKPDSLPSTYVSFLNKHGGKDPPILRGVRSLVQGKEFANEVQAIQQFYKDSGSTFQVPPNAEIPCDIIHGDQGCIPHFISFLGSSYLRSLPVYLPVYFVPAILVHRQGLFARPRTILLKTLYGTFRSSLFLSTYCGSAWLWTCFILGFARLCNPKLLASRGTYTTNFLIAAGTYPAGLSVLIEKKSRRMELALYCMSRAIESFAICMADTSVFKGLKLRQPKRLDVVVFSLATSIIMHCHAEERDVFRSKYLNVLDWVFGIPSPKSVTADEIIVEKGQGKKNS</sequence>
<feature type="transmembrane region" description="Helical" evidence="2">
    <location>
        <begin position="406"/>
        <end position="425"/>
    </location>
</feature>
<evidence type="ECO:0000256" key="1">
    <source>
        <dbReference type="SAM" id="MobiDB-lite"/>
    </source>
</evidence>
<feature type="transmembrane region" description="Helical" evidence="2">
    <location>
        <begin position="445"/>
        <end position="467"/>
    </location>
</feature>
<dbReference type="PANTHER" id="PTHR12459">
    <property type="entry name" value="TRANSMEMBRANE PROTEIN 135-RELATED"/>
    <property type="match status" value="1"/>
</dbReference>
<dbReference type="InterPro" id="IPR026749">
    <property type="entry name" value="Tmem135"/>
</dbReference>
<keyword evidence="2" id="KW-1133">Transmembrane helix</keyword>
<dbReference type="AlphaFoldDB" id="A0ABD3HXL2"/>
<comment type="caution">
    <text evidence="3">The sequence shown here is derived from an EMBL/GenBank/DDBJ whole genome shotgun (WGS) entry which is preliminary data.</text>
</comment>